<reference evidence="3 4" key="2">
    <citation type="journal article" date="2010" name="Nucleic Acids Res.">
        <title>BeetleBase in 2010: revisions to provide comprehensive genomic information for Tribolium castaneum.</title>
        <authorList>
            <person name="Kim H.S."/>
            <person name="Murphy T."/>
            <person name="Xia J."/>
            <person name="Caragea D."/>
            <person name="Park Y."/>
            <person name="Beeman R.W."/>
            <person name="Lorenzen M.D."/>
            <person name="Butcher S."/>
            <person name="Manak J.R."/>
            <person name="Brown S.J."/>
        </authorList>
    </citation>
    <scope>GENOME REANNOTATION</scope>
    <source>
        <strain evidence="3 4">Georgia GA2</strain>
    </source>
</reference>
<evidence type="ECO:0000256" key="1">
    <source>
        <dbReference type="SAM" id="Coils"/>
    </source>
</evidence>
<dbReference type="EMBL" id="KQ971374">
    <property type="protein sequence ID" value="EEZ97403.1"/>
    <property type="molecule type" value="Genomic_DNA"/>
</dbReference>
<organism evidence="3 4">
    <name type="scientific">Tribolium castaneum</name>
    <name type="common">Red flour beetle</name>
    <dbReference type="NCBI Taxonomy" id="7070"/>
    <lineage>
        <taxon>Eukaryota</taxon>
        <taxon>Metazoa</taxon>
        <taxon>Ecdysozoa</taxon>
        <taxon>Arthropoda</taxon>
        <taxon>Hexapoda</taxon>
        <taxon>Insecta</taxon>
        <taxon>Pterygota</taxon>
        <taxon>Neoptera</taxon>
        <taxon>Endopterygota</taxon>
        <taxon>Coleoptera</taxon>
        <taxon>Polyphaga</taxon>
        <taxon>Cucujiformia</taxon>
        <taxon>Tenebrionidae</taxon>
        <taxon>Tenebrionidae incertae sedis</taxon>
        <taxon>Tribolium</taxon>
    </lineage>
</organism>
<protein>
    <submittedName>
        <fullName evidence="3">Uncharacterized protein</fullName>
    </submittedName>
</protein>
<dbReference type="AlphaFoldDB" id="D6X3I0"/>
<sequence length="156" mass="18291">MDSADTTATKKQAKDHKNLRTRSDKKSSDAEDASFQRLRNLFLKTEEMKQESKTRNEQMENQFKELQDRLTNSSGYLNQIKKSIENIKFSYQRDITDLEKVTEENREDIDRQIEEIRAHIGQLQSAVKVEKPKPQTYQEALNDVICTFQNIAQGKY</sequence>
<reference evidence="3 4" key="1">
    <citation type="journal article" date="2008" name="Nature">
        <title>The genome of the model beetle and pest Tribolium castaneum.</title>
        <authorList>
            <consortium name="Tribolium Genome Sequencing Consortium"/>
            <person name="Richards S."/>
            <person name="Gibbs R.A."/>
            <person name="Weinstock G.M."/>
            <person name="Brown S.J."/>
            <person name="Denell R."/>
            <person name="Beeman R.W."/>
            <person name="Gibbs R."/>
            <person name="Beeman R.W."/>
            <person name="Brown S.J."/>
            <person name="Bucher G."/>
            <person name="Friedrich M."/>
            <person name="Grimmelikhuijzen C.J."/>
            <person name="Klingler M."/>
            <person name="Lorenzen M."/>
            <person name="Richards S."/>
            <person name="Roth S."/>
            <person name="Schroder R."/>
            <person name="Tautz D."/>
            <person name="Zdobnov E.M."/>
            <person name="Muzny D."/>
            <person name="Gibbs R.A."/>
            <person name="Weinstock G.M."/>
            <person name="Attaway T."/>
            <person name="Bell S."/>
            <person name="Buhay C.J."/>
            <person name="Chandrabose M.N."/>
            <person name="Chavez D."/>
            <person name="Clerk-Blankenburg K.P."/>
            <person name="Cree A."/>
            <person name="Dao M."/>
            <person name="Davis C."/>
            <person name="Chacko J."/>
            <person name="Dinh H."/>
            <person name="Dugan-Rocha S."/>
            <person name="Fowler G."/>
            <person name="Garner T.T."/>
            <person name="Garnes J."/>
            <person name="Gnirke A."/>
            <person name="Hawes A."/>
            <person name="Hernandez J."/>
            <person name="Hines S."/>
            <person name="Holder M."/>
            <person name="Hume J."/>
            <person name="Jhangiani S.N."/>
            <person name="Joshi V."/>
            <person name="Khan Z.M."/>
            <person name="Jackson L."/>
            <person name="Kovar C."/>
            <person name="Kowis A."/>
            <person name="Lee S."/>
            <person name="Lewis L.R."/>
            <person name="Margolis J."/>
            <person name="Morgan M."/>
            <person name="Nazareth L.V."/>
            <person name="Nguyen N."/>
            <person name="Okwuonu G."/>
            <person name="Parker D."/>
            <person name="Richards S."/>
            <person name="Ruiz S.J."/>
            <person name="Santibanez J."/>
            <person name="Savard J."/>
            <person name="Scherer S.E."/>
            <person name="Schneider B."/>
            <person name="Sodergren E."/>
            <person name="Tautz D."/>
            <person name="Vattahil S."/>
            <person name="Villasana D."/>
            <person name="White C.S."/>
            <person name="Wright R."/>
            <person name="Park Y."/>
            <person name="Beeman R.W."/>
            <person name="Lord J."/>
            <person name="Oppert B."/>
            <person name="Lorenzen M."/>
            <person name="Brown S."/>
            <person name="Wang L."/>
            <person name="Savard J."/>
            <person name="Tautz D."/>
            <person name="Richards S."/>
            <person name="Weinstock G."/>
            <person name="Gibbs R.A."/>
            <person name="Liu Y."/>
            <person name="Worley K."/>
            <person name="Weinstock G."/>
            <person name="Elsik C.G."/>
            <person name="Reese J.T."/>
            <person name="Elhaik E."/>
            <person name="Landan G."/>
            <person name="Graur D."/>
            <person name="Arensburger P."/>
            <person name="Atkinson P."/>
            <person name="Beeman R.W."/>
            <person name="Beidler J."/>
            <person name="Brown S.J."/>
            <person name="Demuth J.P."/>
            <person name="Drury D.W."/>
            <person name="Du Y.Z."/>
            <person name="Fujiwara H."/>
            <person name="Lorenzen M."/>
            <person name="Maselli V."/>
            <person name="Osanai M."/>
            <person name="Park Y."/>
            <person name="Robertson H.M."/>
            <person name="Tu Z."/>
            <person name="Wang J.J."/>
            <person name="Wang S."/>
            <person name="Richards S."/>
            <person name="Song H."/>
            <person name="Zhang L."/>
            <person name="Sodergren E."/>
            <person name="Werner D."/>
            <person name="Stanke M."/>
            <person name="Morgenstern B."/>
            <person name="Solovyev V."/>
            <person name="Kosarev P."/>
            <person name="Brown G."/>
            <person name="Chen H.C."/>
            <person name="Ermolaeva O."/>
            <person name="Hlavina W."/>
            <person name="Kapustin Y."/>
            <person name="Kiryutin B."/>
            <person name="Kitts P."/>
            <person name="Maglott D."/>
            <person name="Pruitt K."/>
            <person name="Sapojnikov V."/>
            <person name="Souvorov A."/>
            <person name="Mackey A.J."/>
            <person name="Waterhouse R.M."/>
            <person name="Wyder S."/>
            <person name="Zdobnov E.M."/>
            <person name="Zdobnov E.M."/>
            <person name="Wyder S."/>
            <person name="Kriventseva E.V."/>
            <person name="Kadowaki T."/>
            <person name="Bork P."/>
            <person name="Aranda M."/>
            <person name="Bao R."/>
            <person name="Beermann A."/>
            <person name="Berns N."/>
            <person name="Bolognesi R."/>
            <person name="Bonneton F."/>
            <person name="Bopp D."/>
            <person name="Brown S.J."/>
            <person name="Bucher G."/>
            <person name="Butts T."/>
            <person name="Chaumot A."/>
            <person name="Denell R.E."/>
            <person name="Ferrier D.E."/>
            <person name="Friedrich M."/>
            <person name="Gordon C.M."/>
            <person name="Jindra M."/>
            <person name="Klingler M."/>
            <person name="Lan Q."/>
            <person name="Lattorff H.M."/>
            <person name="Laudet V."/>
            <person name="von Levetsow C."/>
            <person name="Liu Z."/>
            <person name="Lutz R."/>
            <person name="Lynch J.A."/>
            <person name="da Fonseca R.N."/>
            <person name="Posnien N."/>
            <person name="Reuter R."/>
            <person name="Roth S."/>
            <person name="Savard J."/>
            <person name="Schinko J.B."/>
            <person name="Schmitt C."/>
            <person name="Schoppmeier M."/>
            <person name="Schroder R."/>
            <person name="Shippy T.D."/>
            <person name="Simonnet F."/>
            <person name="Marques-Souza H."/>
            <person name="Tautz D."/>
            <person name="Tomoyasu Y."/>
            <person name="Trauner J."/>
            <person name="Van der Zee M."/>
            <person name="Vervoort M."/>
            <person name="Wittkopp N."/>
            <person name="Wimmer E.A."/>
            <person name="Yang X."/>
            <person name="Jones A.K."/>
            <person name="Sattelle D.B."/>
            <person name="Ebert P.R."/>
            <person name="Nelson D."/>
            <person name="Scott J.G."/>
            <person name="Beeman R.W."/>
            <person name="Muthukrishnan S."/>
            <person name="Kramer K.J."/>
            <person name="Arakane Y."/>
            <person name="Beeman R.W."/>
            <person name="Zhu Q."/>
            <person name="Hogenkamp D."/>
            <person name="Dixit R."/>
            <person name="Oppert B."/>
            <person name="Jiang H."/>
            <person name="Zou Z."/>
            <person name="Marshall J."/>
            <person name="Elpidina E."/>
            <person name="Vinokurov K."/>
            <person name="Oppert C."/>
            <person name="Zou Z."/>
            <person name="Evans J."/>
            <person name="Lu Z."/>
            <person name="Zhao P."/>
            <person name="Sumathipala N."/>
            <person name="Altincicek B."/>
            <person name="Vilcinskas A."/>
            <person name="Williams M."/>
            <person name="Hultmark D."/>
            <person name="Hetru C."/>
            <person name="Jiang H."/>
            <person name="Grimmelikhuijzen C.J."/>
            <person name="Hauser F."/>
            <person name="Cazzamali G."/>
            <person name="Williamson M."/>
            <person name="Park Y."/>
            <person name="Li B."/>
            <person name="Tanaka Y."/>
            <person name="Predel R."/>
            <person name="Neupert S."/>
            <person name="Schachtner J."/>
            <person name="Verleyen P."/>
            <person name="Raible F."/>
            <person name="Bork P."/>
            <person name="Friedrich M."/>
            <person name="Walden K.K."/>
            <person name="Robertson H.M."/>
            <person name="Angeli S."/>
            <person name="Foret S."/>
            <person name="Bucher G."/>
            <person name="Schuetz S."/>
            <person name="Maleszka R."/>
            <person name="Wimmer E.A."/>
            <person name="Beeman R.W."/>
            <person name="Lorenzen M."/>
            <person name="Tomoyasu Y."/>
            <person name="Miller S.C."/>
            <person name="Grossmann D."/>
            <person name="Bucher G."/>
        </authorList>
    </citation>
    <scope>NUCLEOTIDE SEQUENCE [LARGE SCALE GENOMIC DNA]</scope>
    <source>
        <strain evidence="3 4">Georgia GA2</strain>
    </source>
</reference>
<dbReference type="HOGENOM" id="CLU_1688986_0_0_1"/>
<proteinExistence type="predicted"/>
<feature type="coiled-coil region" evidence="1">
    <location>
        <begin position="42"/>
        <end position="69"/>
    </location>
</feature>
<accession>D6X3I0</accession>
<dbReference type="Proteomes" id="UP000007266">
    <property type="component" value="Linkage group 10"/>
</dbReference>
<evidence type="ECO:0000313" key="3">
    <source>
        <dbReference type="EMBL" id="EEZ97403.1"/>
    </source>
</evidence>
<evidence type="ECO:0000256" key="2">
    <source>
        <dbReference type="SAM" id="MobiDB-lite"/>
    </source>
</evidence>
<gene>
    <name evidence="3" type="primary">GLEAN_11232</name>
    <name evidence="3" type="ORF">TcasGA2_TC011232</name>
</gene>
<feature type="region of interest" description="Disordered" evidence="2">
    <location>
        <begin position="1"/>
        <end position="33"/>
    </location>
</feature>
<name>D6X3I0_TRICA</name>
<keyword evidence="1" id="KW-0175">Coiled coil</keyword>
<feature type="compositionally biased region" description="Polar residues" evidence="2">
    <location>
        <begin position="1"/>
        <end position="10"/>
    </location>
</feature>
<keyword evidence="4" id="KW-1185">Reference proteome</keyword>
<feature type="compositionally biased region" description="Basic and acidic residues" evidence="2">
    <location>
        <begin position="15"/>
        <end position="29"/>
    </location>
</feature>
<evidence type="ECO:0000313" key="4">
    <source>
        <dbReference type="Proteomes" id="UP000007266"/>
    </source>
</evidence>